<name>A0A1S8KQP5_9LACT</name>
<dbReference type="SUPFAM" id="SSF53850">
    <property type="entry name" value="Periplasmic binding protein-like II"/>
    <property type="match status" value="1"/>
</dbReference>
<comment type="caution">
    <text evidence="9">The sequence shown here is derived from an EMBL/GenBank/DDBJ whole genome shotgun (WGS) entry which is preliminary data.</text>
</comment>
<sequence>MKHMKTLLKASLLFLVAFIMVACTSQDAGSKDTDTTTQDDTAQETTTDSGEPTVIKVGMANELTKATWDDVGKRLLEKENIKVETQVFSDFSTPNRALSDGDIDLNAYQYISFLAQYNQDADTELRPIGYAYLPPLAMFAKEGIESIDDIPEGAKISFTEDPTNTDNTLLQLEKMGLIEVEHKPGERLTIDDVTENPKNLEFVPLASPEVVRSLLTGDVDLMITGLSMSTDGGLDPEDALYIEDPADTPYYYKVMIVSQEDRVDDEVLQKAVAEFQSEETRQFVEENFGQSYLPAWTEGETPLEDYDKYVEEFMKN</sequence>
<keyword evidence="3 8" id="KW-0732">Signal</keyword>
<dbReference type="Proteomes" id="UP000249099">
    <property type="component" value="Unassembled WGS sequence"/>
</dbReference>
<evidence type="ECO:0000313" key="10">
    <source>
        <dbReference type="EMBL" id="RAN64391.1"/>
    </source>
</evidence>
<evidence type="ECO:0000256" key="1">
    <source>
        <dbReference type="ARBA" id="ARBA00004635"/>
    </source>
</evidence>
<feature type="signal peptide" evidence="8">
    <location>
        <begin position="1"/>
        <end position="28"/>
    </location>
</feature>
<reference evidence="9 11" key="1">
    <citation type="submission" date="2017-01" db="EMBL/GenBank/DDBJ databases">
        <title>Complete Genome Sequence of Dolosigranulum pigrum isolated from a Patient with interstitial lung disease.</title>
        <authorList>
            <person name="Mukhopadhyay R."/>
            <person name="Joaquin J."/>
            <person name="Hogue R."/>
            <person name="Fitzgerald S."/>
            <person name="Jospin G."/>
            <person name="Eisen J.A."/>
            <person name="Chaturvedi V."/>
        </authorList>
    </citation>
    <scope>NUCLEOTIDE SEQUENCE [LARGE SCALE GENOMIC DNA]</scope>
    <source>
        <strain evidence="9 11">15S00348</strain>
    </source>
</reference>
<dbReference type="InterPro" id="IPR004872">
    <property type="entry name" value="Lipoprotein_NlpA"/>
</dbReference>
<evidence type="ECO:0000313" key="12">
    <source>
        <dbReference type="Proteomes" id="UP000249099"/>
    </source>
</evidence>
<dbReference type="EMBL" id="NAQV01000006">
    <property type="protein sequence ID" value="RAN64391.1"/>
    <property type="molecule type" value="Genomic_DNA"/>
</dbReference>
<evidence type="ECO:0000256" key="4">
    <source>
        <dbReference type="ARBA" id="ARBA00023136"/>
    </source>
</evidence>
<keyword evidence="4" id="KW-0472">Membrane</keyword>
<feature type="compositionally biased region" description="Low complexity" evidence="7">
    <location>
        <begin position="35"/>
        <end position="48"/>
    </location>
</feature>
<feature type="region of interest" description="Disordered" evidence="7">
    <location>
        <begin position="28"/>
        <end position="50"/>
    </location>
</feature>
<organism evidence="9 11">
    <name type="scientific">Dolosigranulum pigrum</name>
    <dbReference type="NCBI Taxonomy" id="29394"/>
    <lineage>
        <taxon>Bacteria</taxon>
        <taxon>Bacillati</taxon>
        <taxon>Bacillota</taxon>
        <taxon>Bacilli</taxon>
        <taxon>Lactobacillales</taxon>
        <taxon>Carnobacteriaceae</taxon>
        <taxon>Dolosigranulum</taxon>
    </lineage>
</organism>
<keyword evidence="5" id="KW-0564">Palmitate</keyword>
<dbReference type="GO" id="GO:0016020">
    <property type="term" value="C:membrane"/>
    <property type="evidence" value="ECO:0007669"/>
    <property type="project" value="UniProtKB-SubCell"/>
</dbReference>
<evidence type="ECO:0000313" key="9">
    <source>
        <dbReference type="EMBL" id="OOL81815.1"/>
    </source>
</evidence>
<dbReference type="PANTHER" id="PTHR30429">
    <property type="entry name" value="D-METHIONINE-BINDING LIPOPROTEIN METQ"/>
    <property type="match status" value="1"/>
</dbReference>
<dbReference type="Pfam" id="PF03180">
    <property type="entry name" value="Lipoprotein_9"/>
    <property type="match status" value="1"/>
</dbReference>
<evidence type="ECO:0000256" key="7">
    <source>
        <dbReference type="SAM" id="MobiDB-lite"/>
    </source>
</evidence>
<evidence type="ECO:0000256" key="5">
    <source>
        <dbReference type="ARBA" id="ARBA00023139"/>
    </source>
</evidence>
<feature type="chain" id="PRO_5042340705" description="ABC transporter substrate-binding protein" evidence="8">
    <location>
        <begin position="29"/>
        <end position="316"/>
    </location>
</feature>
<dbReference type="Gene3D" id="3.40.190.10">
    <property type="entry name" value="Periplasmic binding protein-like II"/>
    <property type="match status" value="2"/>
</dbReference>
<evidence type="ECO:0000256" key="2">
    <source>
        <dbReference type="ARBA" id="ARBA00008973"/>
    </source>
</evidence>
<gene>
    <name evidence="10" type="ORF">B8A44_02095</name>
    <name evidence="9" type="ORF">BWX42_08990</name>
</gene>
<evidence type="ECO:0000313" key="11">
    <source>
        <dbReference type="Proteomes" id="UP000190409"/>
    </source>
</evidence>
<evidence type="ECO:0000256" key="3">
    <source>
        <dbReference type="ARBA" id="ARBA00022729"/>
    </source>
</evidence>
<dbReference type="AlphaFoldDB" id="A0A1S8KQP5"/>
<dbReference type="RefSeq" id="WP_077863196.1">
    <property type="nucleotide sequence ID" value="NZ_CP040409.1"/>
</dbReference>
<comment type="similarity">
    <text evidence="2">Belongs to the NlpA lipoprotein family.</text>
</comment>
<dbReference type="EMBL" id="MUYF01000003">
    <property type="protein sequence ID" value="OOL81815.1"/>
    <property type="molecule type" value="Genomic_DNA"/>
</dbReference>
<evidence type="ECO:0008006" key="13">
    <source>
        <dbReference type="Google" id="ProtNLM"/>
    </source>
</evidence>
<accession>A0A1S8KQP5</accession>
<evidence type="ECO:0000256" key="6">
    <source>
        <dbReference type="ARBA" id="ARBA00023288"/>
    </source>
</evidence>
<comment type="subcellular location">
    <subcellularLocation>
        <location evidence="1">Membrane</location>
        <topology evidence="1">Lipid-anchor</topology>
    </subcellularLocation>
</comment>
<keyword evidence="6" id="KW-0449">Lipoprotein</keyword>
<protein>
    <recommendedName>
        <fullName evidence="13">ABC transporter substrate-binding protein</fullName>
    </recommendedName>
</protein>
<dbReference type="PROSITE" id="PS51257">
    <property type="entry name" value="PROKAR_LIPOPROTEIN"/>
    <property type="match status" value="1"/>
</dbReference>
<dbReference type="PANTHER" id="PTHR30429:SF3">
    <property type="entry name" value="LIPOPROTEIN"/>
    <property type="match status" value="1"/>
</dbReference>
<dbReference type="Proteomes" id="UP000190409">
    <property type="component" value="Unassembled WGS sequence"/>
</dbReference>
<proteinExistence type="inferred from homology"/>
<evidence type="ECO:0000256" key="8">
    <source>
        <dbReference type="SAM" id="SignalP"/>
    </source>
</evidence>
<reference evidence="10 12" key="2">
    <citation type="submission" date="2017-03" db="EMBL/GenBank/DDBJ databases">
        <title>wgs assembly of Dolosigranulum pigrum KPL CDC strains.</title>
        <authorList>
            <person name="Brugger S.D."/>
            <person name="Pettigrew M."/>
            <person name="Kong Y."/>
            <person name="Lemon K.P."/>
        </authorList>
    </citation>
    <scope>NUCLEOTIDE SEQUENCE [LARGE SCALE GENOMIC DNA]</scope>
    <source>
        <strain evidence="10 12">KPL1931_CDC4294-98</strain>
    </source>
</reference>